<dbReference type="CDD" id="cd11386">
    <property type="entry name" value="MCP_signal"/>
    <property type="match status" value="1"/>
</dbReference>
<dbReference type="SMART" id="SM00304">
    <property type="entry name" value="HAMP"/>
    <property type="match status" value="1"/>
</dbReference>
<dbReference type="PANTHER" id="PTHR43531:SF14">
    <property type="entry name" value="METHYL-ACCEPTING CHEMOTAXIS PROTEIN I-RELATED"/>
    <property type="match status" value="1"/>
</dbReference>
<dbReference type="SMART" id="SM00283">
    <property type="entry name" value="MA"/>
    <property type="match status" value="1"/>
</dbReference>
<keyword evidence="9" id="KW-1185">Reference proteome</keyword>
<comment type="caution">
    <text evidence="8">The sequence shown here is derived from an EMBL/GenBank/DDBJ whole genome shotgun (WGS) entry which is preliminary data.</text>
</comment>
<evidence type="ECO:0000256" key="2">
    <source>
        <dbReference type="ARBA" id="ARBA00022481"/>
    </source>
</evidence>
<dbReference type="InterPro" id="IPR051310">
    <property type="entry name" value="MCP_chemotaxis"/>
</dbReference>
<evidence type="ECO:0000313" key="8">
    <source>
        <dbReference type="EMBL" id="POR54825.1"/>
    </source>
</evidence>
<evidence type="ECO:0000256" key="1">
    <source>
        <dbReference type="ARBA" id="ARBA00004370"/>
    </source>
</evidence>
<keyword evidence="8" id="KW-0675">Receptor</keyword>
<keyword evidence="2" id="KW-0488">Methylation</keyword>
<dbReference type="PROSITE" id="PS50885">
    <property type="entry name" value="HAMP"/>
    <property type="match status" value="1"/>
</dbReference>
<dbReference type="AlphaFoldDB" id="A0A2S4MJL9"/>
<accession>A0A2S4MJL9</accession>
<evidence type="ECO:0000256" key="5">
    <source>
        <dbReference type="SAM" id="Phobius"/>
    </source>
</evidence>
<dbReference type="Pfam" id="PF00015">
    <property type="entry name" value="MCPsignal"/>
    <property type="match status" value="1"/>
</dbReference>
<evidence type="ECO:0000259" key="6">
    <source>
        <dbReference type="PROSITE" id="PS50111"/>
    </source>
</evidence>
<keyword evidence="5" id="KW-0472">Membrane</keyword>
<dbReference type="FunFam" id="1.10.287.950:FF:000001">
    <property type="entry name" value="Methyl-accepting chemotaxis sensory transducer"/>
    <property type="match status" value="1"/>
</dbReference>
<dbReference type="Proteomes" id="UP000237381">
    <property type="component" value="Unassembled WGS sequence"/>
</dbReference>
<protein>
    <submittedName>
        <fullName evidence="8">Methyl-accepting chemotaxis protein-1 (Serine sensor receptor)</fullName>
    </submittedName>
</protein>
<dbReference type="GO" id="GO:0005886">
    <property type="term" value="C:plasma membrane"/>
    <property type="evidence" value="ECO:0007669"/>
    <property type="project" value="TreeGrafter"/>
</dbReference>
<dbReference type="OrthoDB" id="1884279at2"/>
<sequence length="510" mass="52963">MKLTLKIPLAFAAALLLMFAGAFYGIYSLNQSLNVYGTTVQNSAANERAVTATLLAFKVQVQEWKDTLLRGKDPAMLDKHWSAFEAREREVDTLAGQLKSSLPEGESRDLIDRFASAHTAMGQGYRTGLAAFKAAGFEPSAGDQAVAGADRAPAALLDEAAHKIAAQSAEVSAQAAQQAHQATLLSAVLMVAALAASMTGAWFFSRTVTKPLARALECTQAVAQGDLAFEVRTQAGARDETALLLDALKSMQSSLAGVVSQVRSHAQGVASASDEIAAGNLGLSARTEDQAASLEETAASMEELTATVRQNAQNAKQAAQLAGDAAGTAARGKDLMSEVVETMRGIASSSGEIVDIIAVIDSIAFQTNILALNAAVEAARAGEEGRGFAVVASEVRTLAQRSGAAAKEIKALIEASAQRIDAGSALVNDAGNVIGEMVDAVQRVTVIVDEISTASQEQSTGIEQVNVAVTQMDEVTQHNAALVEEASAAAHALAEQAAELREAVGVFRLA</sequence>
<dbReference type="InterPro" id="IPR003660">
    <property type="entry name" value="HAMP_dom"/>
</dbReference>
<feature type="domain" description="HAMP" evidence="7">
    <location>
        <begin position="206"/>
        <end position="260"/>
    </location>
</feature>
<dbReference type="InterPro" id="IPR004089">
    <property type="entry name" value="MCPsignal_dom"/>
</dbReference>
<organism evidence="8 9">
    <name type="scientific">Paraburkholderia eburnea</name>
    <dbReference type="NCBI Taxonomy" id="1189126"/>
    <lineage>
        <taxon>Bacteria</taxon>
        <taxon>Pseudomonadati</taxon>
        <taxon>Pseudomonadota</taxon>
        <taxon>Betaproteobacteria</taxon>
        <taxon>Burkholderiales</taxon>
        <taxon>Burkholderiaceae</taxon>
        <taxon>Paraburkholderia</taxon>
    </lineage>
</organism>
<dbReference type="RefSeq" id="WP_103703653.1">
    <property type="nucleotide sequence ID" value="NZ_PQGA01000002.1"/>
</dbReference>
<dbReference type="GO" id="GO:0007165">
    <property type="term" value="P:signal transduction"/>
    <property type="evidence" value="ECO:0007669"/>
    <property type="project" value="UniProtKB-KW"/>
</dbReference>
<dbReference type="GO" id="GO:0004888">
    <property type="term" value="F:transmembrane signaling receptor activity"/>
    <property type="evidence" value="ECO:0007669"/>
    <property type="project" value="TreeGrafter"/>
</dbReference>
<feature type="domain" description="Methyl-accepting transducer" evidence="6">
    <location>
        <begin position="265"/>
        <end position="494"/>
    </location>
</feature>
<gene>
    <name evidence="8" type="ORF">B0G62_102435</name>
</gene>
<keyword evidence="4" id="KW-0807">Transducer</keyword>
<dbReference type="GO" id="GO:0006935">
    <property type="term" value="P:chemotaxis"/>
    <property type="evidence" value="ECO:0007669"/>
    <property type="project" value="TreeGrafter"/>
</dbReference>
<comment type="similarity">
    <text evidence="3">Belongs to the methyl-accepting chemotaxis (MCP) protein family.</text>
</comment>
<feature type="transmembrane region" description="Helical" evidence="5">
    <location>
        <begin position="184"/>
        <end position="204"/>
    </location>
</feature>
<name>A0A2S4MJL9_9BURK</name>
<dbReference type="Gene3D" id="1.10.287.950">
    <property type="entry name" value="Methyl-accepting chemotaxis protein"/>
    <property type="match status" value="1"/>
</dbReference>
<evidence type="ECO:0000259" key="7">
    <source>
        <dbReference type="PROSITE" id="PS50885"/>
    </source>
</evidence>
<evidence type="ECO:0000256" key="4">
    <source>
        <dbReference type="PROSITE-ProRule" id="PRU00284"/>
    </source>
</evidence>
<dbReference type="SUPFAM" id="SSF58104">
    <property type="entry name" value="Methyl-accepting chemotaxis protein (MCP) signaling domain"/>
    <property type="match status" value="1"/>
</dbReference>
<comment type="subcellular location">
    <subcellularLocation>
        <location evidence="1">Membrane</location>
    </subcellularLocation>
</comment>
<reference evidence="8 9" key="1">
    <citation type="submission" date="2018-01" db="EMBL/GenBank/DDBJ databases">
        <title>Genomic Encyclopedia of Type Strains, Phase III (KMG-III): the genomes of soil and plant-associated and newly described type strains.</title>
        <authorList>
            <person name="Whitman W."/>
        </authorList>
    </citation>
    <scope>NUCLEOTIDE SEQUENCE [LARGE SCALE GENOMIC DNA]</scope>
    <source>
        <strain evidence="8 9">JCM 18070</strain>
    </source>
</reference>
<keyword evidence="5" id="KW-0812">Transmembrane</keyword>
<dbReference type="PROSITE" id="PS50111">
    <property type="entry name" value="CHEMOTAXIS_TRANSDUC_2"/>
    <property type="match status" value="1"/>
</dbReference>
<evidence type="ECO:0000313" key="9">
    <source>
        <dbReference type="Proteomes" id="UP000237381"/>
    </source>
</evidence>
<keyword evidence="5" id="KW-1133">Transmembrane helix</keyword>
<evidence type="ECO:0000256" key="3">
    <source>
        <dbReference type="ARBA" id="ARBA00029447"/>
    </source>
</evidence>
<dbReference type="EMBL" id="PQGA01000002">
    <property type="protein sequence ID" value="POR54825.1"/>
    <property type="molecule type" value="Genomic_DNA"/>
</dbReference>
<proteinExistence type="inferred from homology"/>
<dbReference type="PANTHER" id="PTHR43531">
    <property type="entry name" value="PROTEIN ICFG"/>
    <property type="match status" value="1"/>
</dbReference>